<dbReference type="AlphaFoldDB" id="A0A1H9YFH9"/>
<proteinExistence type="inferred from homology"/>
<dbReference type="InterPro" id="IPR001375">
    <property type="entry name" value="Peptidase_S9_cat"/>
</dbReference>
<feature type="compositionally biased region" description="Basic and acidic residues" evidence="5">
    <location>
        <begin position="135"/>
        <end position="156"/>
    </location>
</feature>
<dbReference type="Pfam" id="PF07676">
    <property type="entry name" value="PD40"/>
    <property type="match status" value="2"/>
</dbReference>
<protein>
    <submittedName>
        <fullName evidence="8">Acylaminoacyl-peptidase</fullName>
    </submittedName>
</protein>
<dbReference type="FunFam" id="3.40.50.1820:FF:000028">
    <property type="entry name" value="S9 family peptidase"/>
    <property type="match status" value="1"/>
</dbReference>
<dbReference type="InterPro" id="IPR011042">
    <property type="entry name" value="6-blade_b-propeller_TolB-like"/>
</dbReference>
<evidence type="ECO:0000259" key="6">
    <source>
        <dbReference type="Pfam" id="PF00326"/>
    </source>
</evidence>
<sequence>MANSKRAITAEDFTNLEVYSDPQFNPEGNKYAFVSTTVNDKDDYDSQLFVQDLNTNEAKQWTFGNEKNSNPRFSPDGKSVVFQSNRSGVPQLWLLHTDGGEAKQVTTFKNGAVSPEWSKDGRYIIFTASLDKDDDVKSQKEQSKEERQKEREEKNKQPLVVTSLRYKSDAKGFHDDKKSQIIVYDVENETFTQLTTADTHHGYQDISPDSSTVLFAGNLSEDAEYELTNDLYTVNIATKEVTKLTNGKGTYHSASYSPSGEKIAFFGHEQTHAGATLNELYILDVKTGERTCLSSDWDFQLGDIMIGDTRLGASTTGPVWSKAEDKLFFIGTDYGATGLYQVNLQGDLEVLYKNDNHVFGFSYDGNSESFVIGVSTPTNPCNFYLLDSNSNLTRLTNANAAFLEEVEVIEPETLTYQAEDGWEIQGWLLRPYGFEEGKKYPFVLEIHGGPHAMYGQSFFHEMQLLAAKGYVVLYTNPRGSHGYGQEFVDACRADYGGSDYTDLMSGVDYVLENYSFIDADRLGVTGGSYGGFMTNWIVGHTNRFKAAVTQRSISNWLSFYGVSDIGYFFTKWELGQNLLEDTTKLWDFSPLKYAENVETPLLILHGEQDYRCPIEQGEQLFVALKHLKKEVEFVRFPGASHELSRSGKPEMRIERLNHICRWFEQYL</sequence>
<feature type="domain" description="Peptidase S9 prolyl oligopeptidase catalytic" evidence="6">
    <location>
        <begin position="457"/>
        <end position="667"/>
    </location>
</feature>
<evidence type="ECO:0000256" key="5">
    <source>
        <dbReference type="SAM" id="MobiDB-lite"/>
    </source>
</evidence>
<dbReference type="GO" id="GO:0004252">
    <property type="term" value="F:serine-type endopeptidase activity"/>
    <property type="evidence" value="ECO:0007669"/>
    <property type="project" value="TreeGrafter"/>
</dbReference>
<keyword evidence="4" id="KW-0720">Serine protease</keyword>
<dbReference type="SUPFAM" id="SSF82171">
    <property type="entry name" value="DPP6 N-terminal domain-like"/>
    <property type="match status" value="1"/>
</dbReference>
<organism evidence="8 9">
    <name type="scientific">Oceanobacillus limi</name>
    <dbReference type="NCBI Taxonomy" id="930131"/>
    <lineage>
        <taxon>Bacteria</taxon>
        <taxon>Bacillati</taxon>
        <taxon>Bacillota</taxon>
        <taxon>Bacilli</taxon>
        <taxon>Bacillales</taxon>
        <taxon>Bacillaceae</taxon>
        <taxon>Oceanobacillus</taxon>
    </lineage>
</organism>
<dbReference type="SUPFAM" id="SSF53474">
    <property type="entry name" value="alpha/beta-Hydrolases"/>
    <property type="match status" value="1"/>
</dbReference>
<dbReference type="Gene3D" id="3.40.50.1820">
    <property type="entry name" value="alpha/beta hydrolase"/>
    <property type="match status" value="1"/>
</dbReference>
<dbReference type="RefSeq" id="WP_090866227.1">
    <property type="nucleotide sequence ID" value="NZ_FOHE01000001.1"/>
</dbReference>
<keyword evidence="2" id="KW-0645">Protease</keyword>
<evidence type="ECO:0000313" key="9">
    <source>
        <dbReference type="Proteomes" id="UP000198618"/>
    </source>
</evidence>
<accession>A0A1H9YFH9</accession>
<reference evidence="8 9" key="1">
    <citation type="submission" date="2016-10" db="EMBL/GenBank/DDBJ databases">
        <authorList>
            <person name="de Groot N.N."/>
        </authorList>
    </citation>
    <scope>NUCLEOTIDE SEQUENCE [LARGE SCALE GENOMIC DNA]</scope>
    <source>
        <strain evidence="8 9">IBRC-M 10780</strain>
    </source>
</reference>
<dbReference type="Pfam" id="PF00930">
    <property type="entry name" value="DPPIV_N"/>
    <property type="match status" value="1"/>
</dbReference>
<comment type="similarity">
    <text evidence="1">Belongs to the peptidase S9C family.</text>
</comment>
<evidence type="ECO:0000256" key="4">
    <source>
        <dbReference type="ARBA" id="ARBA00022825"/>
    </source>
</evidence>
<dbReference type="STRING" id="930131.SAMN05216389_101374"/>
<keyword evidence="9" id="KW-1185">Reference proteome</keyword>
<evidence type="ECO:0000313" key="8">
    <source>
        <dbReference type="EMBL" id="SES67782.1"/>
    </source>
</evidence>
<evidence type="ECO:0000256" key="3">
    <source>
        <dbReference type="ARBA" id="ARBA00022801"/>
    </source>
</evidence>
<dbReference type="InterPro" id="IPR011659">
    <property type="entry name" value="WD40"/>
</dbReference>
<dbReference type="InterPro" id="IPR029058">
    <property type="entry name" value="AB_hydrolase_fold"/>
</dbReference>
<feature type="domain" description="Dipeptidylpeptidase IV N-terminal" evidence="7">
    <location>
        <begin position="207"/>
        <end position="295"/>
    </location>
</feature>
<dbReference type="GO" id="GO:0006508">
    <property type="term" value="P:proteolysis"/>
    <property type="evidence" value="ECO:0007669"/>
    <property type="project" value="UniProtKB-KW"/>
</dbReference>
<feature type="region of interest" description="Disordered" evidence="5">
    <location>
        <begin position="135"/>
        <end position="158"/>
    </location>
</feature>
<evidence type="ECO:0000259" key="7">
    <source>
        <dbReference type="Pfam" id="PF00930"/>
    </source>
</evidence>
<dbReference type="Proteomes" id="UP000198618">
    <property type="component" value="Unassembled WGS sequence"/>
</dbReference>
<name>A0A1H9YFH9_9BACI</name>
<dbReference type="EMBL" id="FOHE01000001">
    <property type="protein sequence ID" value="SES67782.1"/>
    <property type="molecule type" value="Genomic_DNA"/>
</dbReference>
<dbReference type="PANTHER" id="PTHR42776">
    <property type="entry name" value="SERINE PEPTIDASE S9 FAMILY MEMBER"/>
    <property type="match status" value="1"/>
</dbReference>
<dbReference type="OrthoDB" id="108903at2"/>
<gene>
    <name evidence="8" type="ORF">SAMN05216389_101374</name>
</gene>
<dbReference type="Pfam" id="PF00326">
    <property type="entry name" value="Peptidase_S9"/>
    <property type="match status" value="1"/>
</dbReference>
<keyword evidence="3" id="KW-0378">Hydrolase</keyword>
<evidence type="ECO:0000256" key="1">
    <source>
        <dbReference type="ARBA" id="ARBA00010040"/>
    </source>
</evidence>
<dbReference type="PANTHER" id="PTHR42776:SF27">
    <property type="entry name" value="DIPEPTIDYL PEPTIDASE FAMILY MEMBER 6"/>
    <property type="match status" value="1"/>
</dbReference>
<dbReference type="Gene3D" id="2.120.10.30">
    <property type="entry name" value="TolB, C-terminal domain"/>
    <property type="match status" value="2"/>
</dbReference>
<evidence type="ECO:0000256" key="2">
    <source>
        <dbReference type="ARBA" id="ARBA00022670"/>
    </source>
</evidence>
<dbReference type="InterPro" id="IPR002469">
    <property type="entry name" value="Peptidase_S9B_N"/>
</dbReference>